<dbReference type="GO" id="GO:0003847">
    <property type="term" value="F:1-alkyl-2-acetylglycerophosphocholine esterase activity"/>
    <property type="evidence" value="ECO:0007669"/>
    <property type="project" value="TreeGrafter"/>
</dbReference>
<sequence>MRLVPLVAALLCAASTPAWAAGPVCGATWHDAARNRDIPVRIRMPAGAGRAPLILFSHGLGGSLDGGTVWGKAWADAGFVVIHLQHPGSDGSILRGAWGRFGATLKAAMTGDQLRARVADASFVLDRLTALERQGRGREGACLLSRIDLGHVGMSGHSFGAHTTQALAGQVFPAMGAAGADRRIAASIAFSPSPPQGGPDAQAMAGIVRPFFSITGTADTTRVLPGVTAADRERPFRAMPPGGKYLLVLKDATHADLGGNPAGMRRPQADARVSRIVIDATTAFWRWTLLGDARAKAALDSPAGIRAELAPGDRLERK</sequence>
<evidence type="ECO:0000256" key="2">
    <source>
        <dbReference type="ARBA" id="ARBA00022963"/>
    </source>
</evidence>
<evidence type="ECO:0000313" key="6">
    <source>
        <dbReference type="Proteomes" id="UP000248614"/>
    </source>
</evidence>
<dbReference type="AlphaFoldDB" id="A0A2W4ZAW8"/>
<dbReference type="GO" id="GO:0016042">
    <property type="term" value="P:lipid catabolic process"/>
    <property type="evidence" value="ECO:0007669"/>
    <property type="project" value="UniProtKB-KW"/>
</dbReference>
<dbReference type="InterPro" id="IPR029058">
    <property type="entry name" value="AB_hydrolase_fold"/>
</dbReference>
<dbReference type="PANTHER" id="PTHR10272:SF0">
    <property type="entry name" value="PLATELET-ACTIVATING FACTOR ACETYLHYDROLASE"/>
    <property type="match status" value="1"/>
</dbReference>
<protein>
    <submittedName>
        <fullName evidence="5">Dienelactone hydrolase</fullName>
    </submittedName>
</protein>
<keyword evidence="4" id="KW-0732">Signal</keyword>
<dbReference type="EMBL" id="QFNF01000010">
    <property type="protein sequence ID" value="PZO78856.1"/>
    <property type="molecule type" value="Genomic_DNA"/>
</dbReference>
<evidence type="ECO:0000256" key="3">
    <source>
        <dbReference type="ARBA" id="ARBA00023098"/>
    </source>
</evidence>
<reference evidence="5 6" key="1">
    <citation type="submission" date="2017-08" db="EMBL/GenBank/DDBJ databases">
        <title>Infants hospitalized years apart are colonized by the same room-sourced microbial strains.</title>
        <authorList>
            <person name="Brooks B."/>
            <person name="Olm M.R."/>
            <person name="Firek B.A."/>
            <person name="Baker R."/>
            <person name="Thomas B.C."/>
            <person name="Morowitz M.J."/>
            <person name="Banfield J.F."/>
        </authorList>
    </citation>
    <scope>NUCLEOTIDE SEQUENCE [LARGE SCALE GENOMIC DNA]</scope>
    <source>
        <strain evidence="5">S2_018_000_R3_110</strain>
    </source>
</reference>
<keyword evidence="1 5" id="KW-0378">Hydrolase</keyword>
<name>A0A2W4ZAW8_9SPHN</name>
<dbReference type="Proteomes" id="UP000248614">
    <property type="component" value="Unassembled WGS sequence"/>
</dbReference>
<dbReference type="SUPFAM" id="SSF53474">
    <property type="entry name" value="alpha/beta-Hydrolases"/>
    <property type="match status" value="1"/>
</dbReference>
<gene>
    <name evidence="5" type="ORF">DI632_06095</name>
</gene>
<evidence type="ECO:0000313" key="5">
    <source>
        <dbReference type="EMBL" id="PZO78856.1"/>
    </source>
</evidence>
<feature type="signal peptide" evidence="4">
    <location>
        <begin position="1"/>
        <end position="20"/>
    </location>
</feature>
<feature type="chain" id="PRO_5015845822" evidence="4">
    <location>
        <begin position="21"/>
        <end position="318"/>
    </location>
</feature>
<dbReference type="PANTHER" id="PTHR10272">
    <property type="entry name" value="PLATELET-ACTIVATING FACTOR ACETYLHYDROLASE"/>
    <property type="match status" value="1"/>
</dbReference>
<organism evidence="5 6">
    <name type="scientific">Sphingomonas hengshuiensis</name>
    <dbReference type="NCBI Taxonomy" id="1609977"/>
    <lineage>
        <taxon>Bacteria</taxon>
        <taxon>Pseudomonadati</taxon>
        <taxon>Pseudomonadota</taxon>
        <taxon>Alphaproteobacteria</taxon>
        <taxon>Sphingomonadales</taxon>
        <taxon>Sphingomonadaceae</taxon>
        <taxon>Sphingomonas</taxon>
    </lineage>
</organism>
<evidence type="ECO:0000256" key="4">
    <source>
        <dbReference type="SAM" id="SignalP"/>
    </source>
</evidence>
<proteinExistence type="predicted"/>
<dbReference type="Gene3D" id="3.40.50.1820">
    <property type="entry name" value="alpha/beta hydrolase"/>
    <property type="match status" value="1"/>
</dbReference>
<evidence type="ECO:0000256" key="1">
    <source>
        <dbReference type="ARBA" id="ARBA00022801"/>
    </source>
</evidence>
<comment type="caution">
    <text evidence="5">The sequence shown here is derived from an EMBL/GenBank/DDBJ whole genome shotgun (WGS) entry which is preliminary data.</text>
</comment>
<accession>A0A2W4ZAW8</accession>
<keyword evidence="2" id="KW-0442">Lipid degradation</keyword>
<keyword evidence="3" id="KW-0443">Lipid metabolism</keyword>